<dbReference type="InterPro" id="IPR003646">
    <property type="entry name" value="SH3-like_bac-type"/>
</dbReference>
<keyword evidence="4 8" id="KW-1133">Transmembrane helix</keyword>
<evidence type="ECO:0000313" key="11">
    <source>
        <dbReference type="EMBL" id="UZP74371.1"/>
    </source>
</evidence>
<evidence type="ECO:0000256" key="2">
    <source>
        <dbReference type="ARBA" id="ARBA00022692"/>
    </source>
</evidence>
<keyword evidence="5 8" id="KW-0472">Membrane</keyword>
<keyword evidence="2 8" id="KW-0812">Transmembrane</keyword>
<evidence type="ECO:0000256" key="5">
    <source>
        <dbReference type="ARBA" id="ARBA00023136"/>
    </source>
</evidence>
<keyword evidence="6" id="KW-0175">Coiled coil</keyword>
<sequence>MTNLMRWTATIVLGFLAMTASAQQGNNTQLTQDTSQDGDFSTTQTGESDSELGESRYITDLIYTPIRTGPGGDYRIVNKGLPSGTEVTYFGTAEGGVWAEVETKGGTRGYLRAQYLQTAIPRAKQLNSLETQLKNALTKVAQLQAQLDASVEELSSANEDRGTATRGLEATQQELAEIKRISANAIQLDKLTGELTSKLEDVNARNDLLKLENTRLEGRVASNQRLEGVLAVLAGIFLALVIPRLTVKRRRNDGWR</sequence>
<evidence type="ECO:0000256" key="6">
    <source>
        <dbReference type="SAM" id="Coils"/>
    </source>
</evidence>
<feature type="coiled-coil region" evidence="6">
    <location>
        <begin position="126"/>
        <end position="160"/>
    </location>
</feature>
<dbReference type="RefSeq" id="WP_279240814.1">
    <property type="nucleotide sequence ID" value="NZ_CP036501.1"/>
</dbReference>
<feature type="region of interest" description="Disordered" evidence="7">
    <location>
        <begin position="27"/>
        <end position="51"/>
    </location>
</feature>
<comment type="subcellular location">
    <subcellularLocation>
        <location evidence="1">Membrane</location>
        <topology evidence="1">Single-pass membrane protein</topology>
    </subcellularLocation>
</comment>
<dbReference type="PROSITE" id="PS51781">
    <property type="entry name" value="SH3B"/>
    <property type="match status" value="1"/>
</dbReference>
<dbReference type="EMBL" id="CP036501">
    <property type="protein sequence ID" value="UZP74371.1"/>
    <property type="molecule type" value="Genomic_DNA"/>
</dbReference>
<dbReference type="Gene3D" id="2.30.30.40">
    <property type="entry name" value="SH3 Domains"/>
    <property type="match status" value="1"/>
</dbReference>
<feature type="chain" id="PRO_5045150619" evidence="9">
    <location>
        <begin position="23"/>
        <end position="256"/>
    </location>
</feature>
<protein>
    <submittedName>
        <fullName evidence="11">TIGR04211 family SH3 domain-containing protein</fullName>
    </submittedName>
</protein>
<feature type="domain" description="SH3b" evidence="10">
    <location>
        <begin position="53"/>
        <end position="120"/>
    </location>
</feature>
<gene>
    <name evidence="11" type="ORF">E0F26_06280</name>
</gene>
<dbReference type="Proteomes" id="UP001317963">
    <property type="component" value="Chromosome"/>
</dbReference>
<dbReference type="Pfam" id="PF08239">
    <property type="entry name" value="SH3_3"/>
    <property type="match status" value="1"/>
</dbReference>
<evidence type="ECO:0000256" key="1">
    <source>
        <dbReference type="ARBA" id="ARBA00004167"/>
    </source>
</evidence>
<dbReference type="SMART" id="SM00287">
    <property type="entry name" value="SH3b"/>
    <property type="match status" value="1"/>
</dbReference>
<evidence type="ECO:0000256" key="3">
    <source>
        <dbReference type="ARBA" id="ARBA00022729"/>
    </source>
</evidence>
<reference evidence="11 12" key="1">
    <citation type="submission" date="2019-02" db="EMBL/GenBank/DDBJ databases">
        <title>Halieaceae_genomes.</title>
        <authorList>
            <person name="Li S.-H."/>
        </authorList>
    </citation>
    <scope>NUCLEOTIDE SEQUENCE [LARGE SCALE GENOMIC DNA]</scope>
    <source>
        <strain evidence="11 12">JH123</strain>
    </source>
</reference>
<feature type="transmembrane region" description="Helical" evidence="8">
    <location>
        <begin position="228"/>
        <end position="247"/>
    </location>
</feature>
<evidence type="ECO:0000256" key="9">
    <source>
        <dbReference type="SAM" id="SignalP"/>
    </source>
</evidence>
<evidence type="ECO:0000313" key="12">
    <source>
        <dbReference type="Proteomes" id="UP001317963"/>
    </source>
</evidence>
<accession>A0ABY6Q833</accession>
<evidence type="ECO:0000256" key="7">
    <source>
        <dbReference type="SAM" id="MobiDB-lite"/>
    </source>
</evidence>
<feature type="compositionally biased region" description="Polar residues" evidence="7">
    <location>
        <begin position="27"/>
        <end position="47"/>
    </location>
</feature>
<name>A0ABY6Q833_9GAMM</name>
<keyword evidence="12" id="KW-1185">Reference proteome</keyword>
<proteinExistence type="predicted"/>
<dbReference type="NCBIfam" id="TIGR04211">
    <property type="entry name" value="SH3_and_anchor"/>
    <property type="match status" value="1"/>
</dbReference>
<evidence type="ECO:0000259" key="10">
    <source>
        <dbReference type="PROSITE" id="PS51781"/>
    </source>
</evidence>
<keyword evidence="3 9" id="KW-0732">Signal</keyword>
<evidence type="ECO:0000256" key="4">
    <source>
        <dbReference type="ARBA" id="ARBA00022989"/>
    </source>
</evidence>
<feature type="signal peptide" evidence="9">
    <location>
        <begin position="1"/>
        <end position="22"/>
    </location>
</feature>
<organism evidence="11 12">
    <name type="scientific">Candidatus Paraluminiphilus aquimaris</name>
    <dbReference type="NCBI Taxonomy" id="2518994"/>
    <lineage>
        <taxon>Bacteria</taxon>
        <taxon>Pseudomonadati</taxon>
        <taxon>Pseudomonadota</taxon>
        <taxon>Gammaproteobacteria</taxon>
        <taxon>Cellvibrionales</taxon>
        <taxon>Halieaceae</taxon>
        <taxon>Candidatus Paraluminiphilus</taxon>
    </lineage>
</organism>
<dbReference type="InterPro" id="IPR016476">
    <property type="entry name" value="SH3_dom_pro"/>
</dbReference>
<evidence type="ECO:0000256" key="8">
    <source>
        <dbReference type="SAM" id="Phobius"/>
    </source>
</evidence>